<reference evidence="1" key="1">
    <citation type="submission" date="2014-11" db="EMBL/GenBank/DDBJ databases">
        <authorList>
            <person name="Amaro Gonzalez C."/>
        </authorList>
    </citation>
    <scope>NUCLEOTIDE SEQUENCE</scope>
</reference>
<proteinExistence type="predicted"/>
<organism evidence="1">
    <name type="scientific">Anguilla anguilla</name>
    <name type="common">European freshwater eel</name>
    <name type="synonym">Muraena anguilla</name>
    <dbReference type="NCBI Taxonomy" id="7936"/>
    <lineage>
        <taxon>Eukaryota</taxon>
        <taxon>Metazoa</taxon>
        <taxon>Chordata</taxon>
        <taxon>Craniata</taxon>
        <taxon>Vertebrata</taxon>
        <taxon>Euteleostomi</taxon>
        <taxon>Actinopterygii</taxon>
        <taxon>Neopterygii</taxon>
        <taxon>Teleostei</taxon>
        <taxon>Anguilliformes</taxon>
        <taxon>Anguillidae</taxon>
        <taxon>Anguilla</taxon>
    </lineage>
</organism>
<protein>
    <submittedName>
        <fullName evidence="1">Uncharacterized protein</fullName>
    </submittedName>
</protein>
<reference evidence="1" key="2">
    <citation type="journal article" date="2015" name="Fish Shellfish Immunol.">
        <title>Early steps in the European eel (Anguilla anguilla)-Vibrio vulnificus interaction in the gills: Role of the RtxA13 toxin.</title>
        <authorList>
            <person name="Callol A."/>
            <person name="Pajuelo D."/>
            <person name="Ebbesson L."/>
            <person name="Teles M."/>
            <person name="MacKenzie S."/>
            <person name="Amaro C."/>
        </authorList>
    </citation>
    <scope>NUCLEOTIDE SEQUENCE</scope>
</reference>
<evidence type="ECO:0000313" key="1">
    <source>
        <dbReference type="EMBL" id="JAH64367.1"/>
    </source>
</evidence>
<sequence length="28" mass="2874">MVIGLGWNLTFVGCSAKPGVVSCGSFPF</sequence>
<accession>A0A0E9UF13</accession>
<name>A0A0E9UF13_ANGAN</name>
<dbReference type="EMBL" id="GBXM01044210">
    <property type="protein sequence ID" value="JAH64367.1"/>
    <property type="molecule type" value="Transcribed_RNA"/>
</dbReference>
<dbReference type="AlphaFoldDB" id="A0A0E9UF13"/>